<feature type="compositionally biased region" description="Polar residues" evidence="1">
    <location>
        <begin position="9"/>
        <end position="37"/>
    </location>
</feature>
<gene>
    <name evidence="2" type="ORF">BXZ70DRAFT_1080352</name>
</gene>
<dbReference type="AlphaFoldDB" id="A0A8K0UGK0"/>
<comment type="caution">
    <text evidence="2">The sequence shown here is derived from an EMBL/GenBank/DDBJ whole genome shotgun (WGS) entry which is preliminary data.</text>
</comment>
<organism evidence="2 3">
    <name type="scientific">Cristinia sonorae</name>
    <dbReference type="NCBI Taxonomy" id="1940300"/>
    <lineage>
        <taxon>Eukaryota</taxon>
        <taxon>Fungi</taxon>
        <taxon>Dikarya</taxon>
        <taxon>Basidiomycota</taxon>
        <taxon>Agaricomycotina</taxon>
        <taxon>Agaricomycetes</taxon>
        <taxon>Agaricomycetidae</taxon>
        <taxon>Agaricales</taxon>
        <taxon>Pleurotineae</taxon>
        <taxon>Stephanosporaceae</taxon>
        <taxon>Cristinia</taxon>
    </lineage>
</organism>
<keyword evidence="3" id="KW-1185">Reference proteome</keyword>
<evidence type="ECO:0000313" key="2">
    <source>
        <dbReference type="EMBL" id="KAH8084930.1"/>
    </source>
</evidence>
<feature type="region of interest" description="Disordered" evidence="1">
    <location>
        <begin position="1"/>
        <end position="60"/>
    </location>
</feature>
<dbReference type="EMBL" id="JAEVFJ010000045">
    <property type="protein sequence ID" value="KAH8084930.1"/>
    <property type="molecule type" value="Genomic_DNA"/>
</dbReference>
<evidence type="ECO:0000313" key="3">
    <source>
        <dbReference type="Proteomes" id="UP000813824"/>
    </source>
</evidence>
<evidence type="ECO:0000256" key="1">
    <source>
        <dbReference type="SAM" id="MobiDB-lite"/>
    </source>
</evidence>
<sequence length="129" mass="14557">MPRGGEGGTSSNVYLVHQQGHSPSYQQAPTDSRQLQPKNLKESDRRPAARQPRVGEEISPLDIESMISALTRHSPAETRGKLQQLEEGIPHCRKGGEVSINWMMRKGKVLSRAVKRKYKKKKENRNSVK</sequence>
<accession>A0A8K0UGK0</accession>
<name>A0A8K0UGK0_9AGAR</name>
<dbReference type="Proteomes" id="UP000813824">
    <property type="component" value="Unassembled WGS sequence"/>
</dbReference>
<protein>
    <submittedName>
        <fullName evidence="2">Uncharacterized protein</fullName>
    </submittedName>
</protein>
<proteinExistence type="predicted"/>
<reference evidence="2" key="1">
    <citation type="journal article" date="2021" name="New Phytol.">
        <title>Evolutionary innovations through gain and loss of genes in the ectomycorrhizal Boletales.</title>
        <authorList>
            <person name="Wu G."/>
            <person name="Miyauchi S."/>
            <person name="Morin E."/>
            <person name="Kuo A."/>
            <person name="Drula E."/>
            <person name="Varga T."/>
            <person name="Kohler A."/>
            <person name="Feng B."/>
            <person name="Cao Y."/>
            <person name="Lipzen A."/>
            <person name="Daum C."/>
            <person name="Hundley H."/>
            <person name="Pangilinan J."/>
            <person name="Johnson J."/>
            <person name="Barry K."/>
            <person name="LaButti K."/>
            <person name="Ng V."/>
            <person name="Ahrendt S."/>
            <person name="Min B."/>
            <person name="Choi I.G."/>
            <person name="Park H."/>
            <person name="Plett J.M."/>
            <person name="Magnuson J."/>
            <person name="Spatafora J.W."/>
            <person name="Nagy L.G."/>
            <person name="Henrissat B."/>
            <person name="Grigoriev I.V."/>
            <person name="Yang Z.L."/>
            <person name="Xu J."/>
            <person name="Martin F.M."/>
        </authorList>
    </citation>
    <scope>NUCLEOTIDE SEQUENCE</scope>
    <source>
        <strain evidence="2">KKN 215</strain>
    </source>
</reference>